<evidence type="ECO:0000313" key="2">
    <source>
        <dbReference type="EMBL" id="NWK55765.1"/>
    </source>
</evidence>
<accession>A0A851GKR3</accession>
<dbReference type="SUPFAM" id="SSF75005">
    <property type="entry name" value="Arabinanase/levansucrase/invertase"/>
    <property type="match status" value="1"/>
</dbReference>
<feature type="chain" id="PRO_5032466757" evidence="1">
    <location>
        <begin position="21"/>
        <end position="551"/>
    </location>
</feature>
<dbReference type="CDD" id="cd08994">
    <property type="entry name" value="GH43_62_32_68_117_130-like"/>
    <property type="match status" value="1"/>
</dbReference>
<reference evidence="2 3" key="1">
    <citation type="submission" date="2020-07" db="EMBL/GenBank/DDBJ databases">
        <title>Roseicoccus Jingziensis gen. nov., sp. nov., isolated from coastal seawater.</title>
        <authorList>
            <person name="Feng X."/>
        </authorList>
    </citation>
    <scope>NUCLEOTIDE SEQUENCE [LARGE SCALE GENOMIC DNA]</scope>
    <source>
        <strain evidence="2 3">N1E253</strain>
    </source>
</reference>
<dbReference type="InterPro" id="IPR023296">
    <property type="entry name" value="Glyco_hydro_beta-prop_sf"/>
</dbReference>
<comment type="caution">
    <text evidence="2">The sequence shown here is derived from an EMBL/GenBank/DDBJ whole genome shotgun (WGS) entry which is preliminary data.</text>
</comment>
<evidence type="ECO:0000256" key="1">
    <source>
        <dbReference type="SAM" id="SignalP"/>
    </source>
</evidence>
<dbReference type="Proteomes" id="UP000557872">
    <property type="component" value="Unassembled WGS sequence"/>
</dbReference>
<keyword evidence="1" id="KW-0732">Signal</keyword>
<dbReference type="PROSITE" id="PS51257">
    <property type="entry name" value="PROKAR_LIPOPROTEIN"/>
    <property type="match status" value="1"/>
</dbReference>
<feature type="signal peptide" evidence="1">
    <location>
        <begin position="1"/>
        <end position="20"/>
    </location>
</feature>
<gene>
    <name evidence="2" type="ORF">HW115_09095</name>
</gene>
<sequence length="551" mass="62148">MKTTSAILLCSLLYSCAVNAQDTQRSRPKQWEQLVPGARFMDRFLPNPVRGKLSSDTWGVDAVKPRDTQLGIEDPAWSYWGGNIRHVDGTYHLFVCRWPENHPKGHMAWHGSTVVRATAPHPWGPYQVAEEIGKGHNPEIFPTKDGSYALYVINGYYHAPDMSGPWTRKKFTFNTRDRRVIEGYTNMSFAPREDGSVLMVCRGGGIWISEDGLSPYQQISVKRAYPPVPGNFEDPVIWKTNIQYHMIVNDWKGRIAYHLRSKDGLSWVTEDGEAYLPGIDRYEDGTHVDWYKYERIKVLQDDLGRAYQANFAVIDFSKWKDKANDQHSSKNIPIPLTVGRQLSILNPETIDAGTSKIQLKIHAEEGFDPHQDMDLPSLRFGPSAEVNYGRGGKVIASEKDGKDLIVSIDASNHAFNSEHFAGKLLGKTKQGKLLFGYSRLPGVQYAAPMLSSRLPTVKQADKGQSLRVETTNYGLNRSPQQQAKIEISNGTFKESLKMSLPELQPYESVTLEIPLPQSLKPKETHQINIMVETQSTPLFTSQHRNPKLIAP</sequence>
<evidence type="ECO:0000313" key="3">
    <source>
        <dbReference type="Proteomes" id="UP000557872"/>
    </source>
</evidence>
<dbReference type="EMBL" id="JACBAZ010000003">
    <property type="protein sequence ID" value="NWK55765.1"/>
    <property type="molecule type" value="Genomic_DNA"/>
</dbReference>
<keyword evidence="3" id="KW-1185">Reference proteome</keyword>
<protein>
    <submittedName>
        <fullName evidence="2">Uncharacterized protein</fullName>
    </submittedName>
</protein>
<proteinExistence type="predicted"/>
<dbReference type="RefSeq" id="WP_178932308.1">
    <property type="nucleotide sequence ID" value="NZ_JACBAZ010000003.1"/>
</dbReference>
<name>A0A851GKR3_9BACT</name>
<dbReference type="Gene3D" id="2.115.10.20">
    <property type="entry name" value="Glycosyl hydrolase domain, family 43"/>
    <property type="match status" value="1"/>
</dbReference>
<organism evidence="2 3">
    <name type="scientific">Oceaniferula marina</name>
    <dbReference type="NCBI Taxonomy" id="2748318"/>
    <lineage>
        <taxon>Bacteria</taxon>
        <taxon>Pseudomonadati</taxon>
        <taxon>Verrucomicrobiota</taxon>
        <taxon>Verrucomicrobiia</taxon>
        <taxon>Verrucomicrobiales</taxon>
        <taxon>Verrucomicrobiaceae</taxon>
        <taxon>Oceaniferula</taxon>
    </lineage>
</organism>
<dbReference type="AlphaFoldDB" id="A0A851GKR3"/>